<proteinExistence type="predicted"/>
<sequence>LSILEALVATVIVGIGFVAVFQMVNYSAVSINTSAERTKTNFLIDMIAEDLIVEQDFVDGEGSKLHAIDSFSDTRLILNITRCEDYEGDGDMYPALPTTSPDRKVAKWKHLIATNNAI</sequence>
<accession>A0A383C481</accession>
<evidence type="ECO:0000256" key="1">
    <source>
        <dbReference type="SAM" id="Phobius"/>
    </source>
</evidence>
<name>A0A383C481_9ZZZZ</name>
<keyword evidence="1" id="KW-0812">Transmembrane</keyword>
<evidence type="ECO:0000313" key="2">
    <source>
        <dbReference type="EMBL" id="SVE26408.1"/>
    </source>
</evidence>
<feature type="non-terminal residue" evidence="2">
    <location>
        <position position="1"/>
    </location>
</feature>
<dbReference type="AlphaFoldDB" id="A0A383C481"/>
<feature type="non-terminal residue" evidence="2">
    <location>
        <position position="118"/>
    </location>
</feature>
<feature type="transmembrane region" description="Helical" evidence="1">
    <location>
        <begin position="6"/>
        <end position="29"/>
    </location>
</feature>
<keyword evidence="1" id="KW-0472">Membrane</keyword>
<dbReference type="EMBL" id="UINC01205297">
    <property type="protein sequence ID" value="SVE26408.1"/>
    <property type="molecule type" value="Genomic_DNA"/>
</dbReference>
<organism evidence="2">
    <name type="scientific">marine metagenome</name>
    <dbReference type="NCBI Taxonomy" id="408172"/>
    <lineage>
        <taxon>unclassified sequences</taxon>
        <taxon>metagenomes</taxon>
        <taxon>ecological metagenomes</taxon>
    </lineage>
</organism>
<reference evidence="2" key="1">
    <citation type="submission" date="2018-05" db="EMBL/GenBank/DDBJ databases">
        <authorList>
            <person name="Lanie J.A."/>
            <person name="Ng W.-L."/>
            <person name="Kazmierczak K.M."/>
            <person name="Andrzejewski T.M."/>
            <person name="Davidsen T.M."/>
            <person name="Wayne K.J."/>
            <person name="Tettelin H."/>
            <person name="Glass J.I."/>
            <person name="Rusch D."/>
            <person name="Podicherti R."/>
            <person name="Tsui H.-C.T."/>
            <person name="Winkler M.E."/>
        </authorList>
    </citation>
    <scope>NUCLEOTIDE SEQUENCE</scope>
</reference>
<protein>
    <submittedName>
        <fullName evidence="2">Uncharacterized protein</fullName>
    </submittedName>
</protein>
<keyword evidence="1" id="KW-1133">Transmembrane helix</keyword>
<gene>
    <name evidence="2" type="ORF">METZ01_LOCUS479262</name>
</gene>